<evidence type="ECO:0008006" key="4">
    <source>
        <dbReference type="Google" id="ProtNLM"/>
    </source>
</evidence>
<gene>
    <name evidence="2" type="ORF">CERZMDRAFT_97366</name>
</gene>
<dbReference type="Proteomes" id="UP000799539">
    <property type="component" value="Unassembled WGS sequence"/>
</dbReference>
<dbReference type="AlphaFoldDB" id="A0A6A6FHI0"/>
<evidence type="ECO:0000313" key="2">
    <source>
        <dbReference type="EMBL" id="KAF2212870.1"/>
    </source>
</evidence>
<dbReference type="EMBL" id="ML992672">
    <property type="protein sequence ID" value="KAF2212870.1"/>
    <property type="molecule type" value="Genomic_DNA"/>
</dbReference>
<feature type="compositionally biased region" description="Acidic residues" evidence="1">
    <location>
        <begin position="291"/>
        <end position="301"/>
    </location>
</feature>
<protein>
    <recommendedName>
        <fullName evidence="4">C2H2-type domain-containing protein</fullName>
    </recommendedName>
</protein>
<keyword evidence="3" id="KW-1185">Reference proteome</keyword>
<evidence type="ECO:0000313" key="3">
    <source>
        <dbReference type="Proteomes" id="UP000799539"/>
    </source>
</evidence>
<dbReference type="OrthoDB" id="3642617at2759"/>
<proteinExistence type="predicted"/>
<reference evidence="2" key="1">
    <citation type="journal article" date="2020" name="Stud. Mycol.">
        <title>101 Dothideomycetes genomes: a test case for predicting lifestyles and emergence of pathogens.</title>
        <authorList>
            <person name="Haridas S."/>
            <person name="Albert R."/>
            <person name="Binder M."/>
            <person name="Bloem J."/>
            <person name="Labutti K."/>
            <person name="Salamov A."/>
            <person name="Andreopoulos B."/>
            <person name="Baker S."/>
            <person name="Barry K."/>
            <person name="Bills G."/>
            <person name="Bluhm B."/>
            <person name="Cannon C."/>
            <person name="Castanera R."/>
            <person name="Culley D."/>
            <person name="Daum C."/>
            <person name="Ezra D."/>
            <person name="Gonzalez J."/>
            <person name="Henrissat B."/>
            <person name="Kuo A."/>
            <person name="Liang C."/>
            <person name="Lipzen A."/>
            <person name="Lutzoni F."/>
            <person name="Magnuson J."/>
            <person name="Mondo S."/>
            <person name="Nolan M."/>
            <person name="Ohm R."/>
            <person name="Pangilinan J."/>
            <person name="Park H.-J."/>
            <person name="Ramirez L."/>
            <person name="Alfaro M."/>
            <person name="Sun H."/>
            <person name="Tritt A."/>
            <person name="Yoshinaga Y."/>
            <person name="Zwiers L.-H."/>
            <person name="Turgeon B."/>
            <person name="Goodwin S."/>
            <person name="Spatafora J."/>
            <person name="Crous P."/>
            <person name="Grigoriev I."/>
        </authorList>
    </citation>
    <scope>NUCLEOTIDE SEQUENCE</scope>
    <source>
        <strain evidence="2">SCOH1-5</strain>
    </source>
</reference>
<evidence type="ECO:0000256" key="1">
    <source>
        <dbReference type="SAM" id="MobiDB-lite"/>
    </source>
</evidence>
<organism evidence="2 3">
    <name type="scientific">Cercospora zeae-maydis SCOH1-5</name>
    <dbReference type="NCBI Taxonomy" id="717836"/>
    <lineage>
        <taxon>Eukaryota</taxon>
        <taxon>Fungi</taxon>
        <taxon>Dikarya</taxon>
        <taxon>Ascomycota</taxon>
        <taxon>Pezizomycotina</taxon>
        <taxon>Dothideomycetes</taxon>
        <taxon>Dothideomycetidae</taxon>
        <taxon>Mycosphaerellales</taxon>
        <taxon>Mycosphaerellaceae</taxon>
        <taxon>Cercospora</taxon>
    </lineage>
</organism>
<accession>A0A6A6FHI0</accession>
<name>A0A6A6FHI0_9PEZI</name>
<feature type="region of interest" description="Disordered" evidence="1">
    <location>
        <begin position="266"/>
        <end position="301"/>
    </location>
</feature>
<sequence>MARSLRADIETPSSAVAKLLVSVSTDEIGCKYGLLNFIDVLRRLRQTICLRLKYRHRPAPVSPNGQTLLGNVFRTKPFEHIPTDHLELVQAQSGDEWRRRPEGPIPPPLVDPQIRKMFKLPDYTEWNSVPYHDLGPWCDEETGARGPEVRDDSRDFVLVVHPWGEDHIQLFEVRECIEPPRCPPRAKGEKLIACSNCKEEFLRHELSQTCCVFHPGVLFDEEDDSDCSDSTKANSDLDKYEGSEWSCCNTLYGSPGCVAERRHLEDSEVAPEYDERGITRPNNWKLLGYDSESEDDGGSEG</sequence>